<evidence type="ECO:0000313" key="2">
    <source>
        <dbReference type="EMBL" id="RZT93420.1"/>
    </source>
</evidence>
<dbReference type="InterPro" id="IPR052715">
    <property type="entry name" value="RAYT_transposase"/>
</dbReference>
<dbReference type="GO" id="GO:0006313">
    <property type="term" value="P:DNA transposition"/>
    <property type="evidence" value="ECO:0007669"/>
    <property type="project" value="InterPro"/>
</dbReference>
<dbReference type="AlphaFoldDB" id="A0A4Q7VCM4"/>
<proteinExistence type="predicted"/>
<protein>
    <submittedName>
        <fullName evidence="2">REP element-mobilizing transposase RayT</fullName>
    </submittedName>
</protein>
<reference evidence="2 3" key="1">
    <citation type="submission" date="2019-02" db="EMBL/GenBank/DDBJ databases">
        <title>Genomic Encyclopedia of Type Strains, Phase IV (KMG-IV): sequencing the most valuable type-strain genomes for metagenomic binning, comparative biology and taxonomic classification.</title>
        <authorList>
            <person name="Goeker M."/>
        </authorList>
    </citation>
    <scope>NUCLEOTIDE SEQUENCE [LARGE SCALE GENOMIC DNA]</scope>
    <source>
        <strain evidence="2 3">DSM 28825</strain>
    </source>
</reference>
<dbReference type="PANTHER" id="PTHR36966">
    <property type="entry name" value="REP-ASSOCIATED TYROSINE TRANSPOSASE"/>
    <property type="match status" value="1"/>
</dbReference>
<sequence>MSDKFKGQYRIESARLQNWDYSNAGMYFITICTANREPFFGNIRNGLMQLSEIGKLAEIYWHEIPLHFPFAAIDEFVVMPDHIHGIIIISKQDDNGLCSDRDAINRVCTDVGGVTGIKNPMLSDNLSRIVRWYKGRVSFESRKIHVDFMWQSRFYDHIIRNDEALQRIRNYIRNNPLKWSGNQQGD</sequence>
<dbReference type="OrthoDB" id="9794403at2"/>
<dbReference type="Proteomes" id="UP000293562">
    <property type="component" value="Unassembled WGS sequence"/>
</dbReference>
<accession>A0A4Q7VCM4</accession>
<feature type="domain" description="Transposase IS200-like" evidence="1">
    <location>
        <begin position="22"/>
        <end position="175"/>
    </location>
</feature>
<evidence type="ECO:0000259" key="1">
    <source>
        <dbReference type="SMART" id="SM01321"/>
    </source>
</evidence>
<dbReference type="InterPro" id="IPR036515">
    <property type="entry name" value="Transposase_17_sf"/>
</dbReference>
<dbReference type="EMBL" id="SHKN01000002">
    <property type="protein sequence ID" value="RZT93420.1"/>
    <property type="molecule type" value="Genomic_DNA"/>
</dbReference>
<dbReference type="GO" id="GO:0004803">
    <property type="term" value="F:transposase activity"/>
    <property type="evidence" value="ECO:0007669"/>
    <property type="project" value="InterPro"/>
</dbReference>
<dbReference type="SUPFAM" id="SSF143422">
    <property type="entry name" value="Transposase IS200-like"/>
    <property type="match status" value="1"/>
</dbReference>
<dbReference type="RefSeq" id="WP_130307977.1">
    <property type="nucleotide sequence ID" value="NZ_SHKN01000002.1"/>
</dbReference>
<comment type="caution">
    <text evidence="2">The sequence shown here is derived from an EMBL/GenBank/DDBJ whole genome shotgun (WGS) entry which is preliminary data.</text>
</comment>
<dbReference type="GO" id="GO:0043565">
    <property type="term" value="F:sequence-specific DNA binding"/>
    <property type="evidence" value="ECO:0007669"/>
    <property type="project" value="TreeGrafter"/>
</dbReference>
<dbReference type="SMART" id="SM01321">
    <property type="entry name" value="Y1_Tnp"/>
    <property type="match status" value="1"/>
</dbReference>
<name>A0A4Q7VCM4_9BACT</name>
<keyword evidence="3" id="KW-1185">Reference proteome</keyword>
<evidence type="ECO:0000313" key="3">
    <source>
        <dbReference type="Proteomes" id="UP000293562"/>
    </source>
</evidence>
<dbReference type="Gene3D" id="3.30.70.1290">
    <property type="entry name" value="Transposase IS200-like"/>
    <property type="match status" value="1"/>
</dbReference>
<gene>
    <name evidence="2" type="ORF">EV201_2582</name>
</gene>
<dbReference type="PANTHER" id="PTHR36966:SF1">
    <property type="entry name" value="REP-ASSOCIATED TYROSINE TRANSPOSASE"/>
    <property type="match status" value="1"/>
</dbReference>
<organism evidence="2 3">
    <name type="scientific">Ancylomarina subtilis</name>
    <dbReference type="NCBI Taxonomy" id="1639035"/>
    <lineage>
        <taxon>Bacteria</taxon>
        <taxon>Pseudomonadati</taxon>
        <taxon>Bacteroidota</taxon>
        <taxon>Bacteroidia</taxon>
        <taxon>Marinilabiliales</taxon>
        <taxon>Marinifilaceae</taxon>
        <taxon>Ancylomarina</taxon>
    </lineage>
</organism>
<dbReference type="InterPro" id="IPR002686">
    <property type="entry name" value="Transposase_17"/>
</dbReference>